<proteinExistence type="predicted"/>
<evidence type="ECO:0000313" key="2">
    <source>
        <dbReference type="Proteomes" id="UP001642484"/>
    </source>
</evidence>
<accession>A0ABP0PZ17</accession>
<protein>
    <submittedName>
        <fullName evidence="1">Uncharacterized protein</fullName>
    </submittedName>
</protein>
<dbReference type="PROSITE" id="PS50920">
    <property type="entry name" value="SOLCAR"/>
    <property type="match status" value="2"/>
</dbReference>
<keyword evidence="2" id="KW-1185">Reference proteome</keyword>
<dbReference type="Gene3D" id="1.50.40.10">
    <property type="entry name" value="Mitochondrial carrier domain"/>
    <property type="match status" value="1"/>
</dbReference>
<organism evidence="1 2">
    <name type="scientific">Durusdinium trenchii</name>
    <dbReference type="NCBI Taxonomy" id="1381693"/>
    <lineage>
        <taxon>Eukaryota</taxon>
        <taxon>Sar</taxon>
        <taxon>Alveolata</taxon>
        <taxon>Dinophyceae</taxon>
        <taxon>Suessiales</taxon>
        <taxon>Symbiodiniaceae</taxon>
        <taxon>Durusdinium</taxon>
    </lineage>
</organism>
<dbReference type="InterPro" id="IPR023395">
    <property type="entry name" value="MCP_dom_sf"/>
</dbReference>
<dbReference type="PANTHER" id="PTHR45671">
    <property type="entry name" value="SOLUTE CARRIER FAMILY 25 (MITOCHONDRIAL CARRIER PHOSPHATE CARRIER), MEMBER 3, LIKE-RELATED-RELATED"/>
    <property type="match status" value="1"/>
</dbReference>
<dbReference type="InterPro" id="IPR044677">
    <property type="entry name" value="SLC25A3/Pic2/Mir1-like"/>
</dbReference>
<dbReference type="SUPFAM" id="SSF103506">
    <property type="entry name" value="Mitochondrial carrier"/>
    <property type="match status" value="1"/>
</dbReference>
<dbReference type="PANTHER" id="PTHR45671:SF12">
    <property type="entry name" value="MITOCHONDRIAL PHOSPHATE CARRIER PROTEIN"/>
    <property type="match status" value="1"/>
</dbReference>
<name>A0ABP0PZ17_9DINO</name>
<dbReference type="Proteomes" id="UP001642484">
    <property type="component" value="Unassembled WGS sequence"/>
</dbReference>
<dbReference type="Pfam" id="PF00153">
    <property type="entry name" value="Mito_carr"/>
    <property type="match status" value="2"/>
</dbReference>
<dbReference type="EMBL" id="CAXAMN010023806">
    <property type="protein sequence ID" value="CAK9081031.1"/>
    <property type="molecule type" value="Genomic_DNA"/>
</dbReference>
<gene>
    <name evidence="1" type="ORF">CCMP2556_LOCUS39686</name>
</gene>
<evidence type="ECO:0000313" key="1">
    <source>
        <dbReference type="EMBL" id="CAK9081031.1"/>
    </source>
</evidence>
<reference evidence="1 2" key="1">
    <citation type="submission" date="2024-02" db="EMBL/GenBank/DDBJ databases">
        <authorList>
            <person name="Chen Y."/>
            <person name="Shah S."/>
            <person name="Dougan E. K."/>
            <person name="Thang M."/>
            <person name="Chan C."/>
        </authorList>
    </citation>
    <scope>NUCLEOTIDE SEQUENCE [LARGE SCALE GENOMIC DNA]</scope>
</reference>
<sequence length="431" mass="47209">MTAHSRSSQRSSFLRVLRALLRALLLAAAGAAFVAPGRPCGRGGEGLGSEVAKQRSQLAPIGKPALANRESDAFRKRMQSTRSTRSKLTALPLSPLLPSPSHALGLLGPFGFFVAGGICSSLSHVIATPIDVVKTSQQAEEERNERKGIKGSRGMLAMAYKLVQSHGPRRLLSGAGATFTGYFLHGAFKYGLFEIWKSIFQIHKVSLAMHIPVLCLCAFLAEMLATIVLCPAEAARIMLVADPEFVMPAREAWERFCKQSTRAPMHGIHMILSMFGLNTWLALQQLKNDQGVWNGWFGALIPLLAKQCSYTVAKLVTYDVLSSTYQFWLNPLLARVLAAFCAATAATMASQPADTVFTCISVAGGSGTCPLPLNEEDFWEDKPMSVWKQMRDAARRLGFIGLFSGWQTRILQMTIIVMVQLLLYDTIRPKF</sequence>
<comment type="caution">
    <text evidence="1">The sequence shown here is derived from an EMBL/GenBank/DDBJ whole genome shotgun (WGS) entry which is preliminary data.</text>
</comment>
<dbReference type="InterPro" id="IPR018108">
    <property type="entry name" value="MCP_transmembrane"/>
</dbReference>